<gene>
    <name evidence="12" type="primary">folD</name>
    <name evidence="15" type="ORF">DBW97_02570</name>
</gene>
<keyword evidence="10 12" id="KW-0486">Methionine biosynthesis</keyword>
<keyword evidence="5 12" id="KW-0658">Purine biosynthesis</keyword>
<keyword evidence="6 12" id="KW-0378">Hydrolase</keyword>
<feature type="binding site" evidence="12">
    <location>
        <begin position="167"/>
        <end position="169"/>
    </location>
    <ligand>
        <name>NADP(+)</name>
        <dbReference type="ChEBI" id="CHEBI:58349"/>
    </ligand>
</feature>
<evidence type="ECO:0000259" key="14">
    <source>
        <dbReference type="Pfam" id="PF02882"/>
    </source>
</evidence>
<dbReference type="EC" id="3.5.4.9" evidence="12"/>
<dbReference type="InterPro" id="IPR036291">
    <property type="entry name" value="NAD(P)-bd_dom_sf"/>
</dbReference>
<dbReference type="GO" id="GO:0004488">
    <property type="term" value="F:methylenetetrahydrofolate dehydrogenase (NADP+) activity"/>
    <property type="evidence" value="ECO:0007669"/>
    <property type="project" value="UniProtKB-UniRule"/>
</dbReference>
<evidence type="ECO:0000256" key="8">
    <source>
        <dbReference type="ARBA" id="ARBA00023002"/>
    </source>
</evidence>
<dbReference type="InterPro" id="IPR020867">
    <property type="entry name" value="THF_DH/CycHdrlase_CS"/>
</dbReference>
<dbReference type="SUPFAM" id="SSF53223">
    <property type="entry name" value="Aminoacid dehydrogenase-like, N-terminal domain"/>
    <property type="match status" value="1"/>
</dbReference>
<dbReference type="CDD" id="cd01080">
    <property type="entry name" value="NAD_bind_m-THF_DH_Cyclohyd"/>
    <property type="match status" value="1"/>
</dbReference>
<comment type="similarity">
    <text evidence="12">Belongs to the tetrahydrofolate dehydrogenase/cyclohydrolase family.</text>
</comment>
<feature type="domain" description="Tetrahydrofolate dehydrogenase/cyclohydrolase NAD(P)-binding" evidence="14">
    <location>
        <begin position="141"/>
        <end position="280"/>
    </location>
</feature>
<dbReference type="EMBL" id="QOPD01000003">
    <property type="protein sequence ID" value="RCL38407.1"/>
    <property type="molecule type" value="Genomic_DNA"/>
</dbReference>
<dbReference type="FunFam" id="3.40.50.10860:FF:000005">
    <property type="entry name" value="C-1-tetrahydrofolate synthase, cytoplasmic, putative"/>
    <property type="match status" value="1"/>
</dbReference>
<reference evidence="15 16" key="1">
    <citation type="journal article" date="2018" name="Microbiome">
        <title>Fine metagenomic profile of the Mediterranean stratified and mixed water columns revealed by assembly and recruitment.</title>
        <authorList>
            <person name="Haro-Moreno J.M."/>
            <person name="Lopez-Perez M."/>
            <person name="De La Torre J.R."/>
            <person name="Picazo A."/>
            <person name="Camacho A."/>
            <person name="Rodriguez-Valera F."/>
        </authorList>
    </citation>
    <scope>NUCLEOTIDE SEQUENCE [LARGE SCALE GENOMIC DNA]</scope>
    <source>
        <strain evidence="15">MED-G83</strain>
    </source>
</reference>
<evidence type="ECO:0000313" key="15">
    <source>
        <dbReference type="EMBL" id="RCL38407.1"/>
    </source>
</evidence>
<evidence type="ECO:0000256" key="9">
    <source>
        <dbReference type="ARBA" id="ARBA00023102"/>
    </source>
</evidence>
<evidence type="ECO:0000256" key="1">
    <source>
        <dbReference type="ARBA" id="ARBA00004777"/>
    </source>
</evidence>
<name>A0A368BNG1_9GAMM</name>
<dbReference type="UniPathway" id="UPA00193"/>
<keyword evidence="4 12" id="KW-0028">Amino-acid biosynthesis</keyword>
<organism evidence="15 16">
    <name type="scientific">SAR86 cluster bacterium</name>
    <dbReference type="NCBI Taxonomy" id="2030880"/>
    <lineage>
        <taxon>Bacteria</taxon>
        <taxon>Pseudomonadati</taxon>
        <taxon>Pseudomonadota</taxon>
        <taxon>Gammaproteobacteria</taxon>
        <taxon>SAR86 cluster</taxon>
    </lineage>
</organism>
<dbReference type="GO" id="GO:0035999">
    <property type="term" value="P:tetrahydrofolate interconversion"/>
    <property type="evidence" value="ECO:0007669"/>
    <property type="project" value="UniProtKB-UniRule"/>
</dbReference>
<dbReference type="AlphaFoldDB" id="A0A368BNG1"/>
<dbReference type="Pfam" id="PF00763">
    <property type="entry name" value="THF_DHG_CYH"/>
    <property type="match status" value="1"/>
</dbReference>
<evidence type="ECO:0000256" key="5">
    <source>
        <dbReference type="ARBA" id="ARBA00022755"/>
    </source>
</evidence>
<sequence length="284" mass="30514">MVNPIILDGKSLAEKSNLEIAKRANILTDKFKRPPALAAIIVGEDPASKTYVSMKEKACKSLGVKTMTHHVPEQATTEELLELIEAINQDSSVDGILLQHPAPKHIDEQKCFNAIALHKDVDGVSTNGYGNMAMGLEAFKSCTPYGIMRLLENFQIDCSGKLALVIGRSQILGKPMSALLLNADATVITAHSKTKNLEKLICDAEIVVAAVGIPKFINCKMLKKGSVLVDAGYHPSEKCGDVDMKGIEDIVSAYTPVPGGVGPMTINTLILNTVNAMEKNCSEQ</sequence>
<dbReference type="InterPro" id="IPR020631">
    <property type="entry name" value="THF_DH/CycHdrlase_NAD-bd_dom"/>
</dbReference>
<comment type="caution">
    <text evidence="12">Lacks conserved residue(s) required for the propagation of feature annotation.</text>
</comment>
<accession>A0A368BNG1</accession>
<dbReference type="Gene3D" id="3.40.50.10860">
    <property type="entry name" value="Leucine Dehydrogenase, chain A, domain 1"/>
    <property type="match status" value="1"/>
</dbReference>
<keyword evidence="3 12" id="KW-0554">One-carbon metabolism</keyword>
<dbReference type="InterPro" id="IPR046346">
    <property type="entry name" value="Aminoacid_DH-like_N_sf"/>
</dbReference>
<feature type="domain" description="Tetrahydrofolate dehydrogenase/cyclohydrolase catalytic" evidence="13">
    <location>
        <begin position="7"/>
        <end position="122"/>
    </location>
</feature>
<comment type="subunit">
    <text evidence="2 12">Homodimer.</text>
</comment>
<dbReference type="PROSITE" id="PS00767">
    <property type="entry name" value="THF_DHG_CYH_2"/>
    <property type="match status" value="1"/>
</dbReference>
<dbReference type="PANTHER" id="PTHR48099">
    <property type="entry name" value="C-1-TETRAHYDROFOLATE SYNTHASE, CYTOPLASMIC-RELATED"/>
    <property type="match status" value="1"/>
</dbReference>
<evidence type="ECO:0000256" key="2">
    <source>
        <dbReference type="ARBA" id="ARBA00011738"/>
    </source>
</evidence>
<dbReference type="HAMAP" id="MF_01576">
    <property type="entry name" value="THF_DHG_CYH"/>
    <property type="match status" value="1"/>
</dbReference>
<dbReference type="SUPFAM" id="SSF51735">
    <property type="entry name" value="NAD(P)-binding Rossmann-fold domains"/>
    <property type="match status" value="1"/>
</dbReference>
<dbReference type="PANTHER" id="PTHR48099:SF5">
    <property type="entry name" value="C-1-TETRAHYDROFOLATE SYNTHASE, CYTOPLASMIC"/>
    <property type="match status" value="1"/>
</dbReference>
<evidence type="ECO:0000256" key="3">
    <source>
        <dbReference type="ARBA" id="ARBA00022563"/>
    </source>
</evidence>
<keyword evidence="9 12" id="KW-0368">Histidine biosynthesis</keyword>
<dbReference type="GO" id="GO:0005829">
    <property type="term" value="C:cytosol"/>
    <property type="evidence" value="ECO:0007669"/>
    <property type="project" value="TreeGrafter"/>
</dbReference>
<comment type="caution">
    <text evidence="15">The sequence shown here is derived from an EMBL/GenBank/DDBJ whole genome shotgun (WGS) entry which is preliminary data.</text>
</comment>
<dbReference type="Proteomes" id="UP000252147">
    <property type="component" value="Unassembled WGS sequence"/>
</dbReference>
<dbReference type="GO" id="GO:0000105">
    <property type="term" value="P:L-histidine biosynthetic process"/>
    <property type="evidence" value="ECO:0007669"/>
    <property type="project" value="UniProtKB-KW"/>
</dbReference>
<evidence type="ECO:0000256" key="6">
    <source>
        <dbReference type="ARBA" id="ARBA00022801"/>
    </source>
</evidence>
<dbReference type="GO" id="GO:0004477">
    <property type="term" value="F:methenyltetrahydrofolate cyclohydrolase activity"/>
    <property type="evidence" value="ECO:0007669"/>
    <property type="project" value="UniProtKB-UniRule"/>
</dbReference>
<evidence type="ECO:0000256" key="7">
    <source>
        <dbReference type="ARBA" id="ARBA00022857"/>
    </source>
</evidence>
<dbReference type="GO" id="GO:0009086">
    <property type="term" value="P:methionine biosynthetic process"/>
    <property type="evidence" value="ECO:0007669"/>
    <property type="project" value="UniProtKB-KW"/>
</dbReference>
<protein>
    <recommendedName>
        <fullName evidence="12">Bifunctional protein FolD</fullName>
    </recommendedName>
    <domain>
        <recommendedName>
            <fullName evidence="12">Methylenetetrahydrofolate dehydrogenase</fullName>
            <ecNumber evidence="12">1.5.1.5</ecNumber>
        </recommendedName>
    </domain>
    <domain>
        <recommendedName>
            <fullName evidence="12">Methenyltetrahydrofolate cyclohydrolase</fullName>
            <ecNumber evidence="12">3.5.4.9</ecNumber>
        </recommendedName>
    </domain>
</protein>
<evidence type="ECO:0000313" key="16">
    <source>
        <dbReference type="Proteomes" id="UP000252147"/>
    </source>
</evidence>
<keyword evidence="11 12" id="KW-0511">Multifunctional enzyme</keyword>
<evidence type="ECO:0000259" key="13">
    <source>
        <dbReference type="Pfam" id="PF00763"/>
    </source>
</evidence>
<evidence type="ECO:0000256" key="4">
    <source>
        <dbReference type="ARBA" id="ARBA00022605"/>
    </source>
</evidence>
<evidence type="ECO:0000256" key="10">
    <source>
        <dbReference type="ARBA" id="ARBA00023167"/>
    </source>
</evidence>
<comment type="function">
    <text evidence="12">Catalyzes the oxidation of 5,10-methylenetetrahydrofolate to 5,10-methenyltetrahydrofolate and then the hydrolysis of 5,10-methenyltetrahydrofolate to 10-formyltetrahydrofolate.</text>
</comment>
<keyword evidence="7 12" id="KW-0521">NADP</keyword>
<dbReference type="InterPro" id="IPR020630">
    <property type="entry name" value="THF_DH/CycHdrlase_cat_dom"/>
</dbReference>
<dbReference type="Gene3D" id="3.40.50.720">
    <property type="entry name" value="NAD(P)-binding Rossmann-like Domain"/>
    <property type="match status" value="1"/>
</dbReference>
<dbReference type="GO" id="GO:0006164">
    <property type="term" value="P:purine nucleotide biosynthetic process"/>
    <property type="evidence" value="ECO:0007669"/>
    <property type="project" value="UniProtKB-KW"/>
</dbReference>
<dbReference type="PRINTS" id="PR00085">
    <property type="entry name" value="THFDHDRGNASE"/>
</dbReference>
<keyword evidence="8 12" id="KW-0560">Oxidoreductase</keyword>
<dbReference type="EC" id="1.5.1.5" evidence="12"/>
<evidence type="ECO:0000256" key="12">
    <source>
        <dbReference type="HAMAP-Rule" id="MF_01576"/>
    </source>
</evidence>
<dbReference type="InterPro" id="IPR000672">
    <property type="entry name" value="THF_DH/CycHdrlase"/>
</dbReference>
<dbReference type="Pfam" id="PF02882">
    <property type="entry name" value="THF_DHG_CYH_C"/>
    <property type="match status" value="1"/>
</dbReference>
<comment type="catalytic activity">
    <reaction evidence="12">
        <text>(6R)-5,10-methylene-5,6,7,8-tetrahydrofolate + NADP(+) = (6R)-5,10-methenyltetrahydrofolate + NADPH</text>
        <dbReference type="Rhea" id="RHEA:22812"/>
        <dbReference type="ChEBI" id="CHEBI:15636"/>
        <dbReference type="ChEBI" id="CHEBI:57455"/>
        <dbReference type="ChEBI" id="CHEBI:57783"/>
        <dbReference type="ChEBI" id="CHEBI:58349"/>
        <dbReference type="EC" id="1.5.1.5"/>
    </reaction>
</comment>
<comment type="catalytic activity">
    <reaction evidence="12">
        <text>(6R)-5,10-methenyltetrahydrofolate + H2O = (6R)-10-formyltetrahydrofolate + H(+)</text>
        <dbReference type="Rhea" id="RHEA:23700"/>
        <dbReference type="ChEBI" id="CHEBI:15377"/>
        <dbReference type="ChEBI" id="CHEBI:15378"/>
        <dbReference type="ChEBI" id="CHEBI:57455"/>
        <dbReference type="ChEBI" id="CHEBI:195366"/>
        <dbReference type="EC" id="3.5.4.9"/>
    </reaction>
</comment>
<evidence type="ECO:0000256" key="11">
    <source>
        <dbReference type="ARBA" id="ARBA00023268"/>
    </source>
</evidence>
<proteinExistence type="inferred from homology"/>
<comment type="pathway">
    <text evidence="1 12">One-carbon metabolism; tetrahydrofolate interconversion.</text>
</comment>